<feature type="signal peptide" evidence="1">
    <location>
        <begin position="1"/>
        <end position="33"/>
    </location>
</feature>
<dbReference type="Pfam" id="PF17678">
    <property type="entry name" value="Glyco_hydro_92N"/>
    <property type="match status" value="1"/>
</dbReference>
<dbReference type="Gene3D" id="3.30.2080.10">
    <property type="entry name" value="GH92 mannosidase domain"/>
    <property type="match status" value="1"/>
</dbReference>
<dbReference type="Gene3D" id="1.20.1050.60">
    <property type="entry name" value="alpha-1,2-mannosidase"/>
    <property type="match status" value="1"/>
</dbReference>
<evidence type="ECO:0000313" key="4">
    <source>
        <dbReference type="EMBL" id="MFC3671886.1"/>
    </source>
</evidence>
<dbReference type="GO" id="GO:0016787">
    <property type="term" value="F:hydrolase activity"/>
    <property type="evidence" value="ECO:0007669"/>
    <property type="project" value="UniProtKB-KW"/>
</dbReference>
<gene>
    <name evidence="4" type="ORF">ACFOOT_10665</name>
</gene>
<dbReference type="InterPro" id="IPR050883">
    <property type="entry name" value="PNGase"/>
</dbReference>
<accession>A0ABV7V4Y6</accession>
<evidence type="ECO:0000313" key="5">
    <source>
        <dbReference type="Proteomes" id="UP001595683"/>
    </source>
</evidence>
<dbReference type="Proteomes" id="UP001595683">
    <property type="component" value="Unassembled WGS sequence"/>
</dbReference>
<dbReference type="PANTHER" id="PTHR12143">
    <property type="entry name" value="PEPTIDE N-GLYCANASE PNGASE -RELATED"/>
    <property type="match status" value="1"/>
</dbReference>
<feature type="domain" description="Glycosyl hydrolase family 92 N-terminal" evidence="3">
    <location>
        <begin position="48"/>
        <end position="289"/>
    </location>
</feature>
<dbReference type="EMBL" id="JBHRYE010000017">
    <property type="protein sequence ID" value="MFC3671886.1"/>
    <property type="molecule type" value="Genomic_DNA"/>
</dbReference>
<organism evidence="4 5">
    <name type="scientific">Novosphingobium pokkalii</name>
    <dbReference type="NCBI Taxonomy" id="1770194"/>
    <lineage>
        <taxon>Bacteria</taxon>
        <taxon>Pseudomonadati</taxon>
        <taxon>Pseudomonadota</taxon>
        <taxon>Alphaproteobacteria</taxon>
        <taxon>Sphingomonadales</taxon>
        <taxon>Sphingomonadaceae</taxon>
        <taxon>Novosphingobium</taxon>
    </lineage>
</organism>
<keyword evidence="1" id="KW-0732">Signal</keyword>
<comment type="caution">
    <text evidence="4">The sequence shown here is derived from an EMBL/GenBank/DDBJ whole genome shotgun (WGS) entry which is preliminary data.</text>
</comment>
<feature type="domain" description="Glycosyl hydrolase family 92" evidence="2">
    <location>
        <begin position="295"/>
        <end position="766"/>
    </location>
</feature>
<dbReference type="InterPro" id="IPR008928">
    <property type="entry name" value="6-hairpin_glycosidase_sf"/>
</dbReference>
<sequence>MNCPAKLPVARRSLLRATCHMALLAGSSAPALAATRRGGTSAGGNQPDLFIGTGGDGHTFPGASLPFGMVQVSPDTDTARWDTCSGYHHGDPSLLGFSHTHLSGTGIGDMLDVLVVPARGPLRLDPGPLDPKTWQGPDHGYRLRYAREEARPGFYRVALENGVTSELTATLRTGIQRHSYPAGEGHLLIDLSHLVLDSSDFPPLIDAAALEWLPDGTLVGTRRVWRWAKGRRIHFAMQFSRAPARIEFFGDDNAPAPHDARAISGKRLKAVAWFPDAGAAPIVIRTGISAVDIAGARANLAAEAPHFDFDAYARAAETAWAGELARITVSGGTPAQQTIMATAQYHAALGPTLLSDVDGRTIGLDRQVHTLTRGEAAYSAYSLWDTYRAFHPLQTLIRPAHAATMMADLIRQTQQSPYGPPVWPLQGVETGCMIGWHAVPVLAEGMAKGIPADYAAAWPGIRRRALDFTTPTQDNSLGIPFYDQLGYVPADLVFESVSRTLEYSYDDYAAARIARAAGAVQDAAHLEQRSGNWRNVFDASVGFARPRLADGTWTSPYDPVQLGHSSKWRDYTESNGWQATFLNQHDVPGLIAAMGGDAAFEAKLDALFAAPSTLPKGAPPDISGMLGQYAHGNEPSHHVAYLYAWCGAHWKTQRMVRRLLTTMYTDKPDGIIGNDDCGQMSAWFILSALGFYPVDPVSAVYVLGSPLFDSARVQVGKGRELVIEARGQGPDRPYYGKVEWNGQPLTRAWLRHDELIAGGRLVFHMQAEPDRGFARAAADRPQAAS</sequence>
<dbReference type="NCBIfam" id="TIGR01180">
    <property type="entry name" value="aman2_put"/>
    <property type="match status" value="1"/>
</dbReference>
<evidence type="ECO:0000259" key="2">
    <source>
        <dbReference type="Pfam" id="PF07971"/>
    </source>
</evidence>
<dbReference type="SUPFAM" id="SSF48208">
    <property type="entry name" value="Six-hairpin glycosidases"/>
    <property type="match status" value="1"/>
</dbReference>
<dbReference type="InterPro" id="IPR012939">
    <property type="entry name" value="Glyco_hydro_92"/>
</dbReference>
<dbReference type="InterPro" id="IPR005887">
    <property type="entry name" value="GH92_a_mannosidase_put"/>
</dbReference>
<dbReference type="InterPro" id="IPR014718">
    <property type="entry name" value="GH-type_carb-bd"/>
</dbReference>
<evidence type="ECO:0000259" key="3">
    <source>
        <dbReference type="Pfam" id="PF17678"/>
    </source>
</evidence>
<dbReference type="Gene3D" id="2.70.98.10">
    <property type="match status" value="1"/>
</dbReference>
<proteinExistence type="predicted"/>
<keyword evidence="5" id="KW-1185">Reference proteome</keyword>
<reference evidence="5" key="1">
    <citation type="journal article" date="2019" name="Int. J. Syst. Evol. Microbiol.">
        <title>The Global Catalogue of Microorganisms (GCM) 10K type strain sequencing project: providing services to taxonomists for standard genome sequencing and annotation.</title>
        <authorList>
            <consortium name="The Broad Institute Genomics Platform"/>
            <consortium name="The Broad Institute Genome Sequencing Center for Infectious Disease"/>
            <person name="Wu L."/>
            <person name="Ma J."/>
        </authorList>
    </citation>
    <scope>NUCLEOTIDE SEQUENCE [LARGE SCALE GENOMIC DNA]</scope>
    <source>
        <strain evidence="5">KCTC 42224</strain>
    </source>
</reference>
<dbReference type="RefSeq" id="WP_191323825.1">
    <property type="nucleotide sequence ID" value="NZ_BMZP01000006.1"/>
</dbReference>
<feature type="chain" id="PRO_5046359206" evidence="1">
    <location>
        <begin position="34"/>
        <end position="785"/>
    </location>
</feature>
<dbReference type="Pfam" id="PF07971">
    <property type="entry name" value="Glyco_hydro_92"/>
    <property type="match status" value="1"/>
</dbReference>
<dbReference type="Gene3D" id="1.20.1610.10">
    <property type="entry name" value="alpha-1,2-mannosidases domains"/>
    <property type="match status" value="1"/>
</dbReference>
<dbReference type="PANTHER" id="PTHR12143:SF39">
    <property type="entry name" value="SECRETED PROTEIN"/>
    <property type="match status" value="1"/>
</dbReference>
<keyword evidence="4" id="KW-0378">Hydrolase</keyword>
<name>A0ABV7V4Y6_9SPHN</name>
<dbReference type="InterPro" id="IPR041371">
    <property type="entry name" value="GH92_N"/>
</dbReference>
<protein>
    <submittedName>
        <fullName evidence="4">GH92 family glycosyl hydrolase</fullName>
    </submittedName>
</protein>
<evidence type="ECO:0000256" key="1">
    <source>
        <dbReference type="SAM" id="SignalP"/>
    </source>
</evidence>